<proteinExistence type="predicted"/>
<gene>
    <name evidence="1" type="ORF">DAT39_010888</name>
</gene>
<comment type="caution">
    <text evidence="1">The sequence shown here is derived from an EMBL/GenBank/DDBJ whole genome shotgun (WGS) entry which is preliminary data.</text>
</comment>
<dbReference type="EMBL" id="QNUK01000168">
    <property type="protein sequence ID" value="KAF5899428.1"/>
    <property type="molecule type" value="Genomic_DNA"/>
</dbReference>
<dbReference type="AlphaFoldDB" id="A0A8J4U486"/>
<keyword evidence="2" id="KW-1185">Reference proteome</keyword>
<reference evidence="1" key="1">
    <citation type="submission" date="2020-07" db="EMBL/GenBank/DDBJ databases">
        <title>Clarias magur genome sequencing, assembly and annotation.</title>
        <authorList>
            <person name="Kushwaha B."/>
            <person name="Kumar R."/>
            <person name="Das P."/>
            <person name="Joshi C.G."/>
            <person name="Kumar D."/>
            <person name="Nagpure N.S."/>
            <person name="Pandey M."/>
            <person name="Agarwal S."/>
            <person name="Srivastava S."/>
            <person name="Singh M."/>
            <person name="Sahoo L."/>
            <person name="Jayasankar P."/>
            <person name="Meher P.K."/>
            <person name="Koringa P.G."/>
            <person name="Iquebal M.A."/>
            <person name="Das S.P."/>
            <person name="Bit A."/>
            <person name="Patnaik S."/>
            <person name="Patel N."/>
            <person name="Shah T.M."/>
            <person name="Hinsu A."/>
            <person name="Jena J.K."/>
        </authorList>
    </citation>
    <scope>NUCLEOTIDE SEQUENCE</scope>
    <source>
        <strain evidence="1">CIFAMagur01</strain>
        <tissue evidence="1">Testis</tissue>
    </source>
</reference>
<dbReference type="Proteomes" id="UP000727407">
    <property type="component" value="Unassembled WGS sequence"/>
</dbReference>
<sequence>MVLLRRYSSPQFAQRQHGEDRAVIHQHPLSSLSPVGVEPWQIQGREDRNPVLEEEQHEYVSPKRSGPYRGCMVILSCCAQWLCLNVSVNSMGLSDILPPTYSQGESQQTFTVQADFALL</sequence>
<name>A0A8J4U486_CLAMG</name>
<evidence type="ECO:0000313" key="1">
    <source>
        <dbReference type="EMBL" id="KAF5899428.1"/>
    </source>
</evidence>
<accession>A0A8J4U486</accession>
<evidence type="ECO:0000313" key="2">
    <source>
        <dbReference type="Proteomes" id="UP000727407"/>
    </source>
</evidence>
<organism evidence="1 2">
    <name type="scientific">Clarias magur</name>
    <name type="common">Asian catfish</name>
    <name type="synonym">Macropteronotus magur</name>
    <dbReference type="NCBI Taxonomy" id="1594786"/>
    <lineage>
        <taxon>Eukaryota</taxon>
        <taxon>Metazoa</taxon>
        <taxon>Chordata</taxon>
        <taxon>Craniata</taxon>
        <taxon>Vertebrata</taxon>
        <taxon>Euteleostomi</taxon>
        <taxon>Actinopterygii</taxon>
        <taxon>Neopterygii</taxon>
        <taxon>Teleostei</taxon>
        <taxon>Ostariophysi</taxon>
        <taxon>Siluriformes</taxon>
        <taxon>Clariidae</taxon>
        <taxon>Clarias</taxon>
    </lineage>
</organism>
<protein>
    <submittedName>
        <fullName evidence="1">Uncharacterized protein</fullName>
    </submittedName>
</protein>